<evidence type="ECO:0000259" key="4">
    <source>
        <dbReference type="Pfam" id="PF13472"/>
    </source>
</evidence>
<organism evidence="5 6">
    <name type="scientific">Cephalotrichum gorgonifer</name>
    <dbReference type="NCBI Taxonomy" id="2041049"/>
    <lineage>
        <taxon>Eukaryota</taxon>
        <taxon>Fungi</taxon>
        <taxon>Dikarya</taxon>
        <taxon>Ascomycota</taxon>
        <taxon>Pezizomycotina</taxon>
        <taxon>Sordariomycetes</taxon>
        <taxon>Hypocreomycetidae</taxon>
        <taxon>Microascales</taxon>
        <taxon>Microascaceae</taxon>
        <taxon>Cephalotrichum</taxon>
    </lineage>
</organism>
<dbReference type="InterPro" id="IPR013830">
    <property type="entry name" value="SGNH_hydro"/>
</dbReference>
<dbReference type="EMBL" id="ONZQ02000010">
    <property type="protein sequence ID" value="SPO04252.1"/>
    <property type="molecule type" value="Genomic_DNA"/>
</dbReference>
<reference evidence="5" key="1">
    <citation type="submission" date="2018-03" db="EMBL/GenBank/DDBJ databases">
        <authorList>
            <person name="Guldener U."/>
        </authorList>
    </citation>
    <scope>NUCLEOTIDE SEQUENCE</scope>
</reference>
<feature type="region of interest" description="Disordered" evidence="1">
    <location>
        <begin position="229"/>
        <end position="313"/>
    </location>
</feature>
<comment type="caution">
    <text evidence="5">The sequence shown here is derived from an EMBL/GenBank/DDBJ whole genome shotgun (WGS) entry which is preliminary data.</text>
</comment>
<dbReference type="SUPFAM" id="SSF52266">
    <property type="entry name" value="SGNH hydrolase"/>
    <property type="match status" value="1"/>
</dbReference>
<dbReference type="GO" id="GO:0004622">
    <property type="term" value="F:phosphatidylcholine lysophospholipase activity"/>
    <property type="evidence" value="ECO:0007669"/>
    <property type="project" value="TreeGrafter"/>
</dbReference>
<accession>A0AAE8N1J9</accession>
<feature type="transmembrane region" description="Helical" evidence="2">
    <location>
        <begin position="322"/>
        <end position="340"/>
    </location>
</feature>
<evidence type="ECO:0000256" key="1">
    <source>
        <dbReference type="SAM" id="MobiDB-lite"/>
    </source>
</evidence>
<feature type="domain" description="SGNH hydrolase-type esterase" evidence="4">
    <location>
        <begin position="37"/>
        <end position="212"/>
    </location>
</feature>
<protein>
    <recommendedName>
        <fullName evidence="4">SGNH hydrolase-type esterase domain-containing protein</fullName>
    </recommendedName>
</protein>
<keyword evidence="2" id="KW-0812">Transmembrane</keyword>
<name>A0AAE8N1J9_9PEZI</name>
<feature type="chain" id="PRO_5042108013" description="SGNH hydrolase-type esterase domain-containing protein" evidence="3">
    <location>
        <begin position="24"/>
        <end position="341"/>
    </location>
</feature>
<evidence type="ECO:0000313" key="6">
    <source>
        <dbReference type="Proteomes" id="UP001187682"/>
    </source>
</evidence>
<keyword evidence="2" id="KW-0472">Membrane</keyword>
<keyword evidence="2" id="KW-1133">Transmembrane helix</keyword>
<gene>
    <name evidence="5" type="ORF">DNG_06935</name>
</gene>
<sequence>MIPLLFPRSLSAGLLLLLGAADAAPIGGGVTLRILPLGDSLTYGSTTSPLSYRGPLASILEGGGNPVELVGTTLHGPAPHNAVEASSADQRLDELLARAAVAVPGFLPNIVLVNGGAADCAQDYEVETAGNRTREILDLSWRKSMYASVVLSTVLPRGGDAARACAAAVNEQLRALVREQQAVSRKVVLLDFDEGAGVEVDAEGFPTDAGYEAMGKRWFEGIKDAVGRGWVQKPEARPEDAPVPSEEEGGEGGGNAGGSETSPADPSRTDTAGPASTSVSPAGGPDPNVPAAAPGSAEADELEERGVGGGGDAEGGAPVRGLGVAGVIGLFVAGAVGFVLV</sequence>
<dbReference type="InterPro" id="IPR036514">
    <property type="entry name" value="SGNH_hydro_sf"/>
</dbReference>
<keyword evidence="3" id="KW-0732">Signal</keyword>
<dbReference type="InterPro" id="IPR051532">
    <property type="entry name" value="Ester_Hydrolysis_Enzymes"/>
</dbReference>
<dbReference type="Pfam" id="PF13472">
    <property type="entry name" value="Lipase_GDSL_2"/>
    <property type="match status" value="1"/>
</dbReference>
<proteinExistence type="predicted"/>
<dbReference type="AlphaFoldDB" id="A0AAE8N1J9"/>
<keyword evidence="6" id="KW-1185">Reference proteome</keyword>
<evidence type="ECO:0000256" key="2">
    <source>
        <dbReference type="SAM" id="Phobius"/>
    </source>
</evidence>
<evidence type="ECO:0000313" key="5">
    <source>
        <dbReference type="EMBL" id="SPO04252.1"/>
    </source>
</evidence>
<dbReference type="Gene3D" id="3.40.50.1110">
    <property type="entry name" value="SGNH hydrolase"/>
    <property type="match status" value="1"/>
</dbReference>
<dbReference type="PANTHER" id="PTHR30383">
    <property type="entry name" value="THIOESTERASE 1/PROTEASE 1/LYSOPHOSPHOLIPASE L1"/>
    <property type="match status" value="1"/>
</dbReference>
<feature type="signal peptide" evidence="3">
    <location>
        <begin position="1"/>
        <end position="23"/>
    </location>
</feature>
<evidence type="ECO:0000256" key="3">
    <source>
        <dbReference type="SAM" id="SignalP"/>
    </source>
</evidence>
<dbReference type="PANTHER" id="PTHR30383:SF31">
    <property type="entry name" value="SGNH HYDROLASE-TYPE ESTERASE DOMAIN-CONTAINING PROTEIN-RELATED"/>
    <property type="match status" value="1"/>
</dbReference>
<dbReference type="Proteomes" id="UP001187682">
    <property type="component" value="Unassembled WGS sequence"/>
</dbReference>